<dbReference type="GO" id="GO:0046688">
    <property type="term" value="P:response to copper ion"/>
    <property type="evidence" value="ECO:0007669"/>
    <property type="project" value="UniProtKB-ARBA"/>
</dbReference>
<name>A0A8C2ABL6_CYPCA</name>
<dbReference type="SUPFAM" id="SSF81665">
    <property type="entry name" value="Calcium ATPase, transmembrane domain M"/>
    <property type="match status" value="1"/>
</dbReference>
<keyword evidence="7" id="KW-0677">Repeat</keyword>
<comment type="similarity">
    <text evidence="18">Belongs to the cation transport ATPase (P-type) (TC 3.A.3) family. Type IB subfamily.</text>
</comment>
<dbReference type="FunFam" id="3.40.50.1000:FF:000144">
    <property type="entry name" value="copper-transporting ATPase 1 isoform X2"/>
    <property type="match status" value="1"/>
</dbReference>
<dbReference type="Gene3D" id="2.70.150.10">
    <property type="entry name" value="Calcium-transporting ATPase, cytoplasmic transduction domain A"/>
    <property type="match status" value="1"/>
</dbReference>
<dbReference type="NCBIfam" id="TIGR00003">
    <property type="entry name" value="copper ion binding protein"/>
    <property type="match status" value="3"/>
</dbReference>
<dbReference type="Gene3D" id="3.40.50.1000">
    <property type="entry name" value="HAD superfamily/HAD-like"/>
    <property type="match status" value="1"/>
</dbReference>
<evidence type="ECO:0000256" key="14">
    <source>
        <dbReference type="ARBA" id="ARBA00022989"/>
    </source>
</evidence>
<dbReference type="InterPro" id="IPR059000">
    <property type="entry name" value="ATPase_P-type_domA"/>
</dbReference>
<keyword evidence="17 18" id="KW-0472">Membrane</keyword>
<reference evidence="20" key="1">
    <citation type="submission" date="2025-08" db="UniProtKB">
        <authorList>
            <consortium name="Ensembl"/>
        </authorList>
    </citation>
    <scope>IDENTIFICATION</scope>
</reference>
<keyword evidence="8 18" id="KW-0547">Nucleotide-binding</keyword>
<dbReference type="InterPro" id="IPR017969">
    <property type="entry name" value="Heavy-metal-associated_CS"/>
</dbReference>
<dbReference type="GO" id="GO:0032588">
    <property type="term" value="C:trans-Golgi network membrane"/>
    <property type="evidence" value="ECO:0007669"/>
    <property type="project" value="UniProtKB-ARBA"/>
</dbReference>
<dbReference type="EC" id="7.2.2.8" evidence="3"/>
<dbReference type="InterPro" id="IPR044492">
    <property type="entry name" value="P_typ_ATPase_HD_dom"/>
</dbReference>
<dbReference type="PROSITE" id="PS01047">
    <property type="entry name" value="HMA_1"/>
    <property type="match status" value="4"/>
</dbReference>
<evidence type="ECO:0000313" key="21">
    <source>
        <dbReference type="Proteomes" id="UP000694700"/>
    </source>
</evidence>
<dbReference type="Gene3D" id="3.30.70.100">
    <property type="match status" value="5"/>
</dbReference>
<dbReference type="PROSITE" id="PS50846">
    <property type="entry name" value="HMA_2"/>
    <property type="match status" value="4"/>
</dbReference>
<dbReference type="PROSITE" id="PS00154">
    <property type="entry name" value="ATPASE_E1_E2"/>
    <property type="match status" value="1"/>
</dbReference>
<feature type="transmembrane region" description="Helical" evidence="18">
    <location>
        <begin position="570"/>
        <end position="589"/>
    </location>
</feature>
<dbReference type="InterPro" id="IPR008250">
    <property type="entry name" value="ATPase_P-typ_transduc_dom_A_sf"/>
</dbReference>
<evidence type="ECO:0000256" key="7">
    <source>
        <dbReference type="ARBA" id="ARBA00022737"/>
    </source>
</evidence>
<dbReference type="Ensembl" id="ENSCCRT00015106323.1">
    <property type="protein sequence ID" value="ENSCCRP00015103005.1"/>
    <property type="gene ID" value="ENSCCRG00015038695.1"/>
</dbReference>
<dbReference type="PANTHER" id="PTHR46594">
    <property type="entry name" value="P-TYPE CATION-TRANSPORTING ATPASE"/>
    <property type="match status" value="1"/>
</dbReference>
<dbReference type="GO" id="GO:0005770">
    <property type="term" value="C:late endosome"/>
    <property type="evidence" value="ECO:0007669"/>
    <property type="project" value="UniProtKB-ARBA"/>
</dbReference>
<keyword evidence="11 18" id="KW-0067">ATP-binding</keyword>
<keyword evidence="5 18" id="KW-0812">Transmembrane</keyword>
<feature type="domain" description="HMA" evidence="19">
    <location>
        <begin position="404"/>
        <end position="470"/>
    </location>
</feature>
<dbReference type="InterPro" id="IPR006121">
    <property type="entry name" value="HMA_dom"/>
</dbReference>
<dbReference type="InterPro" id="IPR006122">
    <property type="entry name" value="HMA_Cu_ion-bd"/>
</dbReference>
<keyword evidence="16" id="KW-0406">Ion transport</keyword>
<evidence type="ECO:0000256" key="2">
    <source>
        <dbReference type="ARBA" id="ARBA00004177"/>
    </source>
</evidence>
<evidence type="ECO:0000256" key="11">
    <source>
        <dbReference type="ARBA" id="ARBA00022840"/>
    </source>
</evidence>
<evidence type="ECO:0000256" key="5">
    <source>
        <dbReference type="ARBA" id="ARBA00022692"/>
    </source>
</evidence>
<dbReference type="FunFam" id="3.30.70.100:FF:000001">
    <property type="entry name" value="ATPase copper transporting beta"/>
    <property type="match status" value="4"/>
</dbReference>
<dbReference type="SFLD" id="SFLDG00002">
    <property type="entry name" value="C1.7:_P-type_atpase_like"/>
    <property type="match status" value="1"/>
</dbReference>
<proteinExistence type="inferred from homology"/>
<dbReference type="GO" id="GO:0005524">
    <property type="term" value="F:ATP binding"/>
    <property type="evidence" value="ECO:0007669"/>
    <property type="project" value="UniProtKB-UniRule"/>
</dbReference>
<evidence type="ECO:0000256" key="13">
    <source>
        <dbReference type="ARBA" id="ARBA00022967"/>
    </source>
</evidence>
<evidence type="ECO:0000256" key="12">
    <source>
        <dbReference type="ARBA" id="ARBA00022842"/>
    </source>
</evidence>
<comment type="subcellular location">
    <subcellularLocation>
        <location evidence="2">Endosome</location>
    </subcellularLocation>
    <subcellularLocation>
        <location evidence="1">Golgi apparatus</location>
        <location evidence="1">trans-Golgi network membrane</location>
        <topology evidence="1">Multi-pass membrane protein</topology>
    </subcellularLocation>
    <subcellularLocation>
        <location evidence="18">Membrane</location>
    </subcellularLocation>
</comment>
<keyword evidence="6 18" id="KW-0479">Metal-binding</keyword>
<dbReference type="Pfam" id="PF00403">
    <property type="entry name" value="HMA"/>
    <property type="match status" value="4"/>
</dbReference>
<dbReference type="InterPro" id="IPR023214">
    <property type="entry name" value="HAD_sf"/>
</dbReference>
<dbReference type="FunFam" id="1.20.1110.10:FF:000022">
    <property type="entry name" value="copper-transporting ATPase 1 isoform X2"/>
    <property type="match status" value="1"/>
</dbReference>
<evidence type="ECO:0000259" key="19">
    <source>
        <dbReference type="PROSITE" id="PS50846"/>
    </source>
</evidence>
<dbReference type="NCBIfam" id="TIGR01525">
    <property type="entry name" value="ATPase-IB_hvy"/>
    <property type="match status" value="1"/>
</dbReference>
<dbReference type="NCBIfam" id="TIGR01494">
    <property type="entry name" value="ATPase_P-type"/>
    <property type="match status" value="2"/>
</dbReference>
<dbReference type="PANTHER" id="PTHR46594:SF4">
    <property type="entry name" value="P-TYPE CATION-TRANSPORTING ATPASE"/>
    <property type="match status" value="1"/>
</dbReference>
<dbReference type="SUPFAM" id="SSF55008">
    <property type="entry name" value="HMA, heavy metal-associated domain"/>
    <property type="match status" value="5"/>
</dbReference>
<dbReference type="FunFam" id="3.40.1110.10:FF:000023">
    <property type="entry name" value="Copper-transporting ATPase 1, putative"/>
    <property type="match status" value="1"/>
</dbReference>
<feature type="domain" description="HMA" evidence="19">
    <location>
        <begin position="294"/>
        <end position="360"/>
    </location>
</feature>
<feature type="transmembrane region" description="Helical" evidence="18">
    <location>
        <begin position="663"/>
        <end position="685"/>
    </location>
</feature>
<dbReference type="InterPro" id="IPR001757">
    <property type="entry name" value="P_typ_ATPase"/>
</dbReference>
<evidence type="ECO:0000313" key="20">
    <source>
        <dbReference type="Ensembl" id="ENSCCRP00015103005.1"/>
    </source>
</evidence>
<keyword evidence="13" id="KW-1278">Translocase</keyword>
<evidence type="ECO:0000256" key="10">
    <source>
        <dbReference type="ARBA" id="ARBA00022796"/>
    </source>
</evidence>
<dbReference type="CDD" id="cd00371">
    <property type="entry name" value="HMA"/>
    <property type="match status" value="5"/>
</dbReference>
<evidence type="ECO:0000256" key="17">
    <source>
        <dbReference type="ARBA" id="ARBA00023136"/>
    </source>
</evidence>
<dbReference type="FunFam" id="2.70.150.10:FF:000002">
    <property type="entry name" value="Copper-transporting ATPase 1, putative"/>
    <property type="match status" value="1"/>
</dbReference>
<feature type="transmembrane region" description="Helical" evidence="18">
    <location>
        <begin position="691"/>
        <end position="712"/>
    </location>
</feature>
<dbReference type="InterPro" id="IPR023298">
    <property type="entry name" value="ATPase_P-typ_TM_dom_sf"/>
</dbReference>
<evidence type="ECO:0000256" key="9">
    <source>
        <dbReference type="ARBA" id="ARBA00022753"/>
    </source>
</evidence>
<evidence type="ECO:0000256" key="4">
    <source>
        <dbReference type="ARBA" id="ARBA00022448"/>
    </source>
</evidence>
<keyword evidence="10" id="KW-0187">Copper transport</keyword>
<evidence type="ECO:0000256" key="18">
    <source>
        <dbReference type="RuleBase" id="RU362081"/>
    </source>
</evidence>
<dbReference type="CDD" id="cd02094">
    <property type="entry name" value="P-type_ATPase_Cu-like"/>
    <property type="match status" value="1"/>
</dbReference>
<organism evidence="20 21">
    <name type="scientific">Cyprinus carpio</name>
    <name type="common">Common carp</name>
    <dbReference type="NCBI Taxonomy" id="7962"/>
    <lineage>
        <taxon>Eukaryota</taxon>
        <taxon>Metazoa</taxon>
        <taxon>Chordata</taxon>
        <taxon>Craniata</taxon>
        <taxon>Vertebrata</taxon>
        <taxon>Euteleostomi</taxon>
        <taxon>Actinopterygii</taxon>
        <taxon>Neopterygii</taxon>
        <taxon>Teleostei</taxon>
        <taxon>Ostariophysi</taxon>
        <taxon>Cypriniformes</taxon>
        <taxon>Cyprinidae</taxon>
        <taxon>Cyprininae</taxon>
        <taxon>Cyprinus</taxon>
    </lineage>
</organism>
<dbReference type="SFLD" id="SFLDS00003">
    <property type="entry name" value="Haloacid_Dehalogenase"/>
    <property type="match status" value="1"/>
</dbReference>
<dbReference type="FunFam" id="3.40.50.1000:FF:000092">
    <property type="entry name" value="copper-transporting ATPase 1 isoform X2"/>
    <property type="match status" value="1"/>
</dbReference>
<evidence type="ECO:0000256" key="3">
    <source>
        <dbReference type="ARBA" id="ARBA00012517"/>
    </source>
</evidence>
<feature type="transmembrane region" description="Helical" evidence="18">
    <location>
        <begin position="895"/>
        <end position="918"/>
    </location>
</feature>
<evidence type="ECO:0000256" key="15">
    <source>
        <dbReference type="ARBA" id="ARBA00023008"/>
    </source>
</evidence>
<dbReference type="GO" id="GO:0005507">
    <property type="term" value="F:copper ion binding"/>
    <property type="evidence" value="ECO:0007669"/>
    <property type="project" value="InterPro"/>
</dbReference>
<dbReference type="Gene3D" id="3.40.1110.10">
    <property type="entry name" value="Calcium-transporting ATPase, cytoplasmic domain N"/>
    <property type="match status" value="1"/>
</dbReference>
<evidence type="ECO:0000256" key="16">
    <source>
        <dbReference type="ARBA" id="ARBA00023065"/>
    </source>
</evidence>
<feature type="transmembrane region" description="Helical" evidence="18">
    <location>
        <begin position="851"/>
        <end position="875"/>
    </location>
</feature>
<dbReference type="InterPro" id="IPR036412">
    <property type="entry name" value="HAD-like_sf"/>
</dbReference>
<evidence type="ECO:0000256" key="1">
    <source>
        <dbReference type="ARBA" id="ARBA00004166"/>
    </source>
</evidence>
<dbReference type="Pfam" id="PF00702">
    <property type="entry name" value="Hydrolase"/>
    <property type="match status" value="1"/>
</dbReference>
<keyword evidence="4" id="KW-0813">Transport</keyword>
<dbReference type="Pfam" id="PF00122">
    <property type="entry name" value="E1-E2_ATPase"/>
    <property type="match status" value="1"/>
</dbReference>
<evidence type="ECO:0000256" key="6">
    <source>
        <dbReference type="ARBA" id="ARBA00022723"/>
    </source>
</evidence>
<dbReference type="SFLD" id="SFLDF00027">
    <property type="entry name" value="p-type_atpase"/>
    <property type="match status" value="1"/>
</dbReference>
<keyword evidence="9" id="KW-0967">Endosome</keyword>
<dbReference type="Proteomes" id="UP000694700">
    <property type="component" value="Unplaced"/>
</dbReference>
<evidence type="ECO:0000256" key="8">
    <source>
        <dbReference type="ARBA" id="ARBA00022741"/>
    </source>
</evidence>
<dbReference type="InterPro" id="IPR036163">
    <property type="entry name" value="HMA_dom_sf"/>
</dbReference>
<dbReference type="GO" id="GO:0016887">
    <property type="term" value="F:ATP hydrolysis activity"/>
    <property type="evidence" value="ECO:0007669"/>
    <property type="project" value="InterPro"/>
</dbReference>
<keyword evidence="12" id="KW-0460">Magnesium</keyword>
<keyword evidence="15" id="KW-0186">Copper</keyword>
<sequence length="1409" mass="152556">MSCLAPDAQEGPSSRSSGGVEAVKMRIEGMVCLSCTTTIEGKIGKLKGVEKIKGKKELITNKSMYGKHCCIIQYEQTLINMKTSMTLHAQSLPGLRYFCPDFQNLQFLKSTGCDDYIVSQSYTSPVVIGFGSVCAFSVSLESQEAAVLYLPCVITVDEIVNQIEVAGFKAVVKSKPRQLKLSASEVERLLRAHKPPEEKVSEPSSDSSITTVFQVTGMHCKSCVVSIQDSISKLPGVSSVVVSLENTQAVIQHNLKQTSAAELQKAIEDLPPGSFKAAVLPASPEPGFLQPLVSVAEIHIEGMTCGSCVQSIEGVISQKKGVRSAKVSLASHQGTFEFDPLVTTSEELRAAIEDMGFDAFLPETNSLVPSVVKSPSVRSTSLSPLSLKENEAESDAEPSANTISKCFIQIGGMTCASCVANIERNLKNEHGVHSVLVALMASKAEVRYSPSIIDPQRIAEFIRELGFTASVMENYDGSDGTLELVVRGMTCASCVHKIESNLMKQKGILYASVALATNKAHIKYDPEVTGPRDVIRWIENLGFTASLVKKDRPGSHLDHSREIQQWKRSFLISLFFCVPVMGMMIYMIIVDHQIDMSHHHNASAEDREKYHSTMFLEKQLLPGLSIMNLISFLFCIPVQFIGGRYFYCQAYKAVKHRTANMDVLIVLATTIAFTYSVVILLVAMIEGAKVNPITFFDTPPMLFVFISLGRWLEQIAKSKTSEALSKLMSLQATEATVVTLKDDIEEQVDVELVQRGDVVKVVPGGKFPVDGRVIEGHSMADESLITGEAMPVTKKPGSTVIAGSINQNGSLLIKATHVGTDTTLSQIVKLVEEAQTSKAPIQQFADKISGYFVPFIVGVSVLTLVAWILIGFVNFPLVEKYFPGYDKSISEAEAVIRFAFQASITVLCIACPCSLGLATPTAVMVGTGVGAQNGILIKGGEPLEMAHKIQTVVFDKTGTITYGAPKVVQVKMLAEGNRMPRSKLLAIVGTAENNSEHPLGAAITKYCKQELGTESLGTCTDFQAVPGCGIRCLVSNTENLLKRDDSDSEENQRNAVLIQISDTRAHSSDHPLIMDPQPLSESLQTSSFTVLIGNREWMRRNALQVRADVDEAMTEHEKRGRTAVLVAVDNELCAMVAIADTVKPEAELAVHTLTAMGLEVVLMTGDNSKTARAIAAQVGIRKVFAEVLPSHKVAKVEQLQLAGRRVAMVGDGVNDSPALAMADVGIAIGTGTDVAIEAADVVLIRNDLLDVVGSIDLSKKTVKRIRINFVFALIYNLVGIPIAAGVFMPVGLVLQPWMGSAAMAASSVSVVLSSLLLKCYTKPSAETLERRLGEVRRHGSLSEVSVHIGMGELRRPSPKLSLLDRFVNYSRASINSLRSDKHSMNSMALSEPDKHSLLVGDAHCEEEVV</sequence>
<accession>A0A8C2ABL6</accession>
<feature type="domain" description="HMA" evidence="19">
    <location>
        <begin position="480"/>
        <end position="546"/>
    </location>
</feature>
<feature type="transmembrane region" description="Helical" evidence="18">
    <location>
        <begin position="620"/>
        <end position="642"/>
    </location>
</feature>
<feature type="transmembrane region" description="Helical" evidence="18">
    <location>
        <begin position="1297"/>
        <end position="1317"/>
    </location>
</feature>
<dbReference type="InterPro" id="IPR018303">
    <property type="entry name" value="ATPase_P-typ_P_site"/>
</dbReference>
<feature type="transmembrane region" description="Helical" evidence="18">
    <location>
        <begin position="1269"/>
        <end position="1291"/>
    </location>
</feature>
<dbReference type="SUPFAM" id="SSF81653">
    <property type="entry name" value="Calcium ATPase, transduction domain A"/>
    <property type="match status" value="1"/>
</dbReference>
<dbReference type="GO" id="GO:0140581">
    <property type="term" value="F:P-type monovalent copper transporter activity"/>
    <property type="evidence" value="ECO:0007669"/>
    <property type="project" value="UniProtKB-EC"/>
</dbReference>
<keyword evidence="14 18" id="KW-1133">Transmembrane helix</keyword>
<protein>
    <recommendedName>
        <fullName evidence="3">P-type Cu(+) transporter</fullName>
        <ecNumber evidence="3">7.2.2.8</ecNumber>
    </recommendedName>
</protein>
<dbReference type="InterPro" id="IPR023299">
    <property type="entry name" value="ATPase_P-typ_cyto_dom_N"/>
</dbReference>
<dbReference type="SUPFAM" id="SSF56784">
    <property type="entry name" value="HAD-like"/>
    <property type="match status" value="1"/>
</dbReference>
<dbReference type="InterPro" id="IPR027256">
    <property type="entry name" value="P-typ_ATPase_IB"/>
</dbReference>
<feature type="domain" description="HMA" evidence="19">
    <location>
        <begin position="209"/>
        <end position="275"/>
    </location>
</feature>
<dbReference type="PRINTS" id="PR00119">
    <property type="entry name" value="CATATPASE"/>
</dbReference>
<dbReference type="PRINTS" id="PR00942">
    <property type="entry name" value="CUATPASEI"/>
</dbReference>